<comment type="pathway">
    <text evidence="2 7">Isoprenoid biosynthesis; isopentenyl diphosphate biosynthesis via DXP pathway; isopentenyl diphosphate from 1-deoxy-D-xylulose 5-phosphate: step 2/6.</text>
</comment>
<dbReference type="GO" id="GO:0019288">
    <property type="term" value="P:isopentenyl diphosphate biosynthetic process, methylerythritol 4-phosphate pathway"/>
    <property type="evidence" value="ECO:0007669"/>
    <property type="project" value="UniProtKB-UniRule"/>
</dbReference>
<dbReference type="InterPro" id="IPR050088">
    <property type="entry name" value="IspD/TarI_cytidylyltransf_bact"/>
</dbReference>
<evidence type="ECO:0000256" key="5">
    <source>
        <dbReference type="ARBA" id="ARBA00022695"/>
    </source>
</evidence>
<evidence type="ECO:0000256" key="7">
    <source>
        <dbReference type="HAMAP-Rule" id="MF_00108"/>
    </source>
</evidence>
<evidence type="ECO:0000256" key="1">
    <source>
        <dbReference type="ARBA" id="ARBA00001282"/>
    </source>
</evidence>
<organism evidence="8 9">
    <name type="scientific">Butyrivibrio fibrisolvens</name>
    <dbReference type="NCBI Taxonomy" id="831"/>
    <lineage>
        <taxon>Bacteria</taxon>
        <taxon>Bacillati</taxon>
        <taxon>Bacillota</taxon>
        <taxon>Clostridia</taxon>
        <taxon>Lachnospirales</taxon>
        <taxon>Lachnospiraceae</taxon>
        <taxon>Butyrivibrio</taxon>
    </lineage>
</organism>
<evidence type="ECO:0000313" key="8">
    <source>
        <dbReference type="EMBL" id="SES27005.1"/>
    </source>
</evidence>
<dbReference type="Pfam" id="PF01128">
    <property type="entry name" value="IspD"/>
    <property type="match status" value="1"/>
</dbReference>
<dbReference type="NCBIfam" id="TIGR00453">
    <property type="entry name" value="ispD"/>
    <property type="match status" value="1"/>
</dbReference>
<dbReference type="HAMAP" id="MF_00108">
    <property type="entry name" value="IspD"/>
    <property type="match status" value="1"/>
</dbReference>
<sequence>MAENIKTAAIVLAAGSGSRMHSDIKKQYMEINKRPLIYYALKAFEDSFTDEIVLVVSPGDIDYCKTEIVDKYGFTKVKRIVEGGKERYDSVRLGLHGVSKDADYVMIHDGARPFVTEDIMRRSIDAAIEHRACVVGMPVKDTIKISDSDGFAADTPDRKLLWMVQTPQTFDYKLILSLYDQLELRKEEIKEKGISITDDAMVVETFSDIKVKLVEGSYNNIKITTPEDIGFAEAILGKCEV</sequence>
<keyword evidence="5 7" id="KW-0548">Nucleotidyltransferase</keyword>
<dbReference type="InterPro" id="IPR034683">
    <property type="entry name" value="IspD/TarI"/>
</dbReference>
<evidence type="ECO:0000256" key="3">
    <source>
        <dbReference type="ARBA" id="ARBA00009789"/>
    </source>
</evidence>
<accession>A0A1H9VZB4</accession>
<dbReference type="RefSeq" id="WP_074758016.1">
    <property type="nucleotide sequence ID" value="NZ_FOGJ01000026.1"/>
</dbReference>
<evidence type="ECO:0000256" key="4">
    <source>
        <dbReference type="ARBA" id="ARBA00022679"/>
    </source>
</evidence>
<gene>
    <name evidence="7" type="primary">ispD</name>
    <name evidence="8" type="ORF">SAMN04487884_12610</name>
</gene>
<evidence type="ECO:0000256" key="6">
    <source>
        <dbReference type="ARBA" id="ARBA00023229"/>
    </source>
</evidence>
<dbReference type="InterPro" id="IPR001228">
    <property type="entry name" value="IspD"/>
</dbReference>
<dbReference type="OrthoDB" id="9806837at2"/>
<name>A0A1H9VZB4_BUTFI</name>
<dbReference type="PROSITE" id="PS01295">
    <property type="entry name" value="ISPD"/>
    <property type="match status" value="1"/>
</dbReference>
<dbReference type="PANTHER" id="PTHR32125">
    <property type="entry name" value="2-C-METHYL-D-ERYTHRITOL 4-PHOSPHATE CYTIDYLYLTRANSFERASE, CHLOROPLASTIC"/>
    <property type="match status" value="1"/>
</dbReference>
<dbReference type="FunFam" id="3.90.550.10:FF:000003">
    <property type="entry name" value="2-C-methyl-D-erythritol 4-phosphate cytidylyltransferase"/>
    <property type="match status" value="1"/>
</dbReference>
<dbReference type="eggNOG" id="COG1211">
    <property type="taxonomic scope" value="Bacteria"/>
</dbReference>
<dbReference type="EMBL" id="FOGJ01000026">
    <property type="protein sequence ID" value="SES27005.1"/>
    <property type="molecule type" value="Genomic_DNA"/>
</dbReference>
<proteinExistence type="inferred from homology"/>
<dbReference type="InterPro" id="IPR018294">
    <property type="entry name" value="ISPD_synthase_CS"/>
</dbReference>
<keyword evidence="4 7" id="KW-0808">Transferase</keyword>
<reference evidence="8 9" key="1">
    <citation type="submission" date="2016-10" db="EMBL/GenBank/DDBJ databases">
        <authorList>
            <person name="de Groot N.N."/>
        </authorList>
    </citation>
    <scope>NUCLEOTIDE SEQUENCE [LARGE SCALE GENOMIC DNA]</scope>
    <source>
        <strain evidence="8 9">AR40</strain>
    </source>
</reference>
<dbReference type="Proteomes" id="UP000182584">
    <property type="component" value="Unassembled WGS sequence"/>
</dbReference>
<feature type="site" description="Transition state stabilizer" evidence="7">
    <location>
        <position position="26"/>
    </location>
</feature>
<feature type="site" description="Transition state stabilizer" evidence="7">
    <location>
        <position position="19"/>
    </location>
</feature>
<comment type="function">
    <text evidence="7">Catalyzes the formation of 4-diphosphocytidyl-2-C-methyl-D-erythritol from CTP and 2-C-methyl-D-erythritol 4-phosphate (MEP).</text>
</comment>
<comment type="catalytic activity">
    <reaction evidence="1 7">
        <text>2-C-methyl-D-erythritol 4-phosphate + CTP + H(+) = 4-CDP-2-C-methyl-D-erythritol + diphosphate</text>
        <dbReference type="Rhea" id="RHEA:13429"/>
        <dbReference type="ChEBI" id="CHEBI:15378"/>
        <dbReference type="ChEBI" id="CHEBI:33019"/>
        <dbReference type="ChEBI" id="CHEBI:37563"/>
        <dbReference type="ChEBI" id="CHEBI:57823"/>
        <dbReference type="ChEBI" id="CHEBI:58262"/>
        <dbReference type="EC" id="2.7.7.60"/>
    </reaction>
</comment>
<dbReference type="CDD" id="cd02516">
    <property type="entry name" value="CDP-ME_synthetase"/>
    <property type="match status" value="1"/>
</dbReference>
<dbReference type="AlphaFoldDB" id="A0A1H9VZB4"/>
<dbReference type="PANTHER" id="PTHR32125:SF4">
    <property type="entry name" value="2-C-METHYL-D-ERYTHRITOL 4-PHOSPHATE CYTIDYLYLTRANSFERASE, CHLOROPLASTIC"/>
    <property type="match status" value="1"/>
</dbReference>
<protein>
    <recommendedName>
        <fullName evidence="7">2-C-methyl-D-erythritol 4-phosphate cytidylyltransferase</fullName>
        <ecNumber evidence="7">2.7.7.60</ecNumber>
    </recommendedName>
    <alternativeName>
        <fullName evidence="7">4-diphosphocytidyl-2C-methyl-D-erythritol synthase</fullName>
    </alternativeName>
    <alternativeName>
        <fullName evidence="7">MEP cytidylyltransferase</fullName>
        <shortName evidence="7">MCT</shortName>
    </alternativeName>
</protein>
<dbReference type="EC" id="2.7.7.60" evidence="7"/>
<dbReference type="InterPro" id="IPR029044">
    <property type="entry name" value="Nucleotide-diphossugar_trans"/>
</dbReference>
<feature type="site" description="Positions MEP for the nucleophilic attack" evidence="7">
    <location>
        <position position="222"/>
    </location>
</feature>
<evidence type="ECO:0000256" key="2">
    <source>
        <dbReference type="ARBA" id="ARBA00004787"/>
    </source>
</evidence>
<comment type="similarity">
    <text evidence="3 7">Belongs to the IspD/TarI cytidylyltransferase family. IspD subfamily.</text>
</comment>
<dbReference type="UniPathway" id="UPA00056">
    <property type="reaction ID" value="UER00093"/>
</dbReference>
<feature type="site" description="Positions MEP for the nucleophilic attack" evidence="7">
    <location>
        <position position="158"/>
    </location>
</feature>
<dbReference type="GO" id="GO:0050518">
    <property type="term" value="F:2-C-methyl-D-erythritol 4-phosphate cytidylyltransferase activity"/>
    <property type="evidence" value="ECO:0007669"/>
    <property type="project" value="UniProtKB-UniRule"/>
</dbReference>
<dbReference type="Gene3D" id="3.90.550.10">
    <property type="entry name" value="Spore Coat Polysaccharide Biosynthesis Protein SpsA, Chain A"/>
    <property type="match status" value="1"/>
</dbReference>
<evidence type="ECO:0000313" key="9">
    <source>
        <dbReference type="Proteomes" id="UP000182584"/>
    </source>
</evidence>
<dbReference type="SUPFAM" id="SSF53448">
    <property type="entry name" value="Nucleotide-diphospho-sugar transferases"/>
    <property type="match status" value="1"/>
</dbReference>
<keyword evidence="6 7" id="KW-0414">Isoprene biosynthesis</keyword>